<dbReference type="CDD" id="cd16425">
    <property type="entry name" value="TrbF"/>
    <property type="match status" value="1"/>
</dbReference>
<keyword evidence="4" id="KW-0472">Membrane</keyword>
<sequence>MEIFKKMKTKKDDYEYKENPNLNAKNVWNSRISEFFWKYRAWQLLALISLLIAFVAVSGVIYIGSQSKFIPYIVEVNKLGETIVVGRTQVGTIKDPRIIRAKVANFIDTLRLVSVDPALQRNYIYKTYESLRRGDPAFEKANIFYQDNKTNPFKLGKNISRNIEIKSLNRQTDETYQIDWLEKTYDKKGILLNVKEFRALVTVFLSHIDVESVDQLIDNPLGIYIRDYNISELKTSDNSIIKNDSKEVYEDESK</sequence>
<dbReference type="EMBL" id="CP097562">
    <property type="protein sequence ID" value="USF24537.1"/>
    <property type="molecule type" value="Genomic_DNA"/>
</dbReference>
<dbReference type="RefSeq" id="WP_023275913.1">
    <property type="nucleotide sequence ID" value="NZ_CP097562.1"/>
</dbReference>
<evidence type="ECO:0000256" key="1">
    <source>
        <dbReference type="ARBA" id="ARBA00004167"/>
    </source>
</evidence>
<organism evidence="5 6">
    <name type="scientific">Mucispirillum schaedleri ASF457</name>
    <dbReference type="NCBI Taxonomy" id="1379858"/>
    <lineage>
        <taxon>Bacteria</taxon>
        <taxon>Pseudomonadati</taxon>
        <taxon>Deferribacterota</taxon>
        <taxon>Deferribacteres</taxon>
        <taxon>Deferribacterales</taxon>
        <taxon>Mucispirillaceae</taxon>
        <taxon>Mucispirillum</taxon>
    </lineage>
</organism>
<comment type="subcellular location">
    <subcellularLocation>
        <location evidence="1">Membrane</location>
        <topology evidence="1">Single-pass membrane protein</topology>
    </subcellularLocation>
</comment>
<evidence type="ECO:0000256" key="4">
    <source>
        <dbReference type="ARBA" id="ARBA00023136"/>
    </source>
</evidence>
<reference evidence="5" key="1">
    <citation type="journal article" date="2014" name="Genome Announc.">
        <title>Draft genome sequences of the altered schaedler flora, a defined bacterial community from gnotobiotic mice.</title>
        <authorList>
            <person name="Wannemuehler M.J."/>
            <person name="Overstreet A.M."/>
            <person name="Ward D.V."/>
            <person name="Phillips G.J."/>
        </authorList>
    </citation>
    <scope>NUCLEOTIDE SEQUENCE</scope>
    <source>
        <strain evidence="5">ASF457</strain>
    </source>
</reference>
<dbReference type="InterPro" id="IPR007430">
    <property type="entry name" value="VirB8"/>
</dbReference>
<reference evidence="5" key="2">
    <citation type="submission" date="2022-05" db="EMBL/GenBank/DDBJ databases">
        <authorList>
            <person name="Proctor A.L."/>
            <person name="Phillips G.J."/>
            <person name="Wannemuehler M.J."/>
        </authorList>
    </citation>
    <scope>NUCLEOTIDE SEQUENCE</scope>
    <source>
        <strain evidence="5">ASF457</strain>
    </source>
</reference>
<evidence type="ECO:0000313" key="6">
    <source>
        <dbReference type="Proteomes" id="UP000017429"/>
    </source>
</evidence>
<reference evidence="5" key="3">
    <citation type="submission" date="2022-06" db="EMBL/GenBank/DDBJ databases">
        <title>Resources to Facilitate Use of the Altered Schaedler Flora (ASF) Mouse Model to Study Microbiome Function.</title>
        <authorList>
            <person name="Proctor A."/>
            <person name="Parvinroo S."/>
            <person name="Richie T."/>
            <person name="Jia X."/>
            <person name="Lee S.T.M."/>
            <person name="Karp P.D."/>
            <person name="Paley S."/>
            <person name="Kostic A.D."/>
            <person name="Pierre J.F."/>
            <person name="Wannemuehler M.J."/>
            <person name="Phillips G.J."/>
        </authorList>
    </citation>
    <scope>NUCLEOTIDE SEQUENCE</scope>
    <source>
        <strain evidence="5">ASF457</strain>
    </source>
</reference>
<dbReference type="InterPro" id="IPR032710">
    <property type="entry name" value="NTF2-like_dom_sf"/>
</dbReference>
<proteinExistence type="predicted"/>
<evidence type="ECO:0000256" key="2">
    <source>
        <dbReference type="ARBA" id="ARBA00022692"/>
    </source>
</evidence>
<gene>
    <name evidence="5" type="ORF">N508_001625</name>
</gene>
<evidence type="ECO:0000256" key="3">
    <source>
        <dbReference type="ARBA" id="ARBA00022989"/>
    </source>
</evidence>
<dbReference type="eggNOG" id="COG3701">
    <property type="taxonomic scope" value="Bacteria"/>
</dbReference>
<dbReference type="AlphaFoldDB" id="V2QC37"/>
<dbReference type="SUPFAM" id="SSF54427">
    <property type="entry name" value="NTF2-like"/>
    <property type="match status" value="1"/>
</dbReference>
<keyword evidence="3" id="KW-1133">Transmembrane helix</keyword>
<dbReference type="Gene3D" id="3.10.450.230">
    <property type="entry name" value="VirB8 protein"/>
    <property type="match status" value="1"/>
</dbReference>
<dbReference type="KEGG" id="msch:N508_001625"/>
<dbReference type="InterPro" id="IPR035658">
    <property type="entry name" value="TrbF"/>
</dbReference>
<name>V2QC37_9BACT</name>
<dbReference type="OrthoDB" id="9778195at2"/>
<dbReference type="GO" id="GO:0016020">
    <property type="term" value="C:membrane"/>
    <property type="evidence" value="ECO:0007669"/>
    <property type="project" value="UniProtKB-SubCell"/>
</dbReference>
<dbReference type="Pfam" id="PF04335">
    <property type="entry name" value="VirB8"/>
    <property type="match status" value="1"/>
</dbReference>
<accession>V2QC37</accession>
<keyword evidence="6" id="KW-1185">Reference proteome</keyword>
<dbReference type="Proteomes" id="UP000017429">
    <property type="component" value="Chromosome"/>
</dbReference>
<protein>
    <submittedName>
        <fullName evidence="5">Uncharacterized protein</fullName>
    </submittedName>
</protein>
<keyword evidence="2" id="KW-0812">Transmembrane</keyword>
<evidence type="ECO:0000313" key="5">
    <source>
        <dbReference type="EMBL" id="USF24537.1"/>
    </source>
</evidence>